<dbReference type="RefSeq" id="WP_070932461.1">
    <property type="nucleotide sequence ID" value="NZ_MIPT01000001.1"/>
</dbReference>
<protein>
    <recommendedName>
        <fullName evidence="3">DUF3618 domain-containing protein</fullName>
    </recommendedName>
</protein>
<evidence type="ECO:0008006" key="3">
    <source>
        <dbReference type="Google" id="ProtNLM"/>
    </source>
</evidence>
<accession>A0A1S1HBS7</accession>
<keyword evidence="2" id="KW-1185">Reference proteome</keyword>
<proteinExistence type="predicted"/>
<gene>
    <name evidence="1" type="ORF">BHE75_00719</name>
</gene>
<comment type="caution">
    <text evidence="1">The sequence shown here is derived from an EMBL/GenBank/DDBJ whole genome shotgun (WGS) entry which is preliminary data.</text>
</comment>
<name>A0A1S1HBS7_9SPHN</name>
<dbReference type="AlphaFoldDB" id="A0A1S1HBS7"/>
<reference evidence="1 2" key="1">
    <citation type="submission" date="2016-09" db="EMBL/GenBank/DDBJ databases">
        <title>Metabolic pathway, cell adaptation mechanisms and a novel monoxygenase revealed through proteogenomic-transcription analysis of a Sphingomonas haloaromaticamans strain degrading the fungicide ortho-phenylphenol.</title>
        <authorList>
            <person name="Perruchon C."/>
            <person name="Papadopoulou E.S."/>
            <person name="Rousidou C."/>
            <person name="Vasileiadis S."/>
            <person name="Tanou G."/>
            <person name="Amoutzias G."/>
            <person name="Molassiotis A."/>
            <person name="Karpouzas D.G."/>
        </authorList>
    </citation>
    <scope>NUCLEOTIDE SEQUENCE [LARGE SCALE GENOMIC DNA]</scope>
    <source>
        <strain evidence="1 2">P3</strain>
    </source>
</reference>
<dbReference type="Pfam" id="PF12277">
    <property type="entry name" value="DUF3618"/>
    <property type="match status" value="1"/>
</dbReference>
<dbReference type="Proteomes" id="UP000179467">
    <property type="component" value="Unassembled WGS sequence"/>
</dbReference>
<dbReference type="EMBL" id="MIPT01000001">
    <property type="protein sequence ID" value="OHT18743.1"/>
    <property type="molecule type" value="Genomic_DNA"/>
</dbReference>
<evidence type="ECO:0000313" key="2">
    <source>
        <dbReference type="Proteomes" id="UP000179467"/>
    </source>
</evidence>
<organism evidence="1 2">
    <name type="scientific">Edaphosphingomonas haloaromaticamans</name>
    <dbReference type="NCBI Taxonomy" id="653954"/>
    <lineage>
        <taxon>Bacteria</taxon>
        <taxon>Pseudomonadati</taxon>
        <taxon>Pseudomonadota</taxon>
        <taxon>Alphaproteobacteria</taxon>
        <taxon>Sphingomonadales</taxon>
        <taxon>Rhizorhabdaceae</taxon>
        <taxon>Edaphosphingomonas</taxon>
    </lineage>
</organism>
<evidence type="ECO:0000313" key="1">
    <source>
        <dbReference type="EMBL" id="OHT18743.1"/>
    </source>
</evidence>
<sequence>MIGDEADIANARARAAAARARLGSTLGEIQARLNPKALAREAWDELREHGEELAAEALAAAKEKPARTAAIAGGVALFLARKPIVRGIMHLLAKRDEAGTDEETAAAPNGSGED</sequence>
<dbReference type="InterPro" id="IPR022062">
    <property type="entry name" value="DUF3618"/>
</dbReference>